<dbReference type="SUPFAM" id="SSF49785">
    <property type="entry name" value="Galactose-binding domain-like"/>
    <property type="match status" value="1"/>
</dbReference>
<reference evidence="1 2" key="1">
    <citation type="submission" date="2015-06" db="EMBL/GenBank/DDBJ databases">
        <title>The Genome Sequence of Enterococcus durans 4EA1.</title>
        <authorList>
            <consortium name="The Broad Institute Genomics Platform"/>
            <consortium name="The Broad Institute Genome Sequencing Center for Infectious Disease"/>
            <person name="Earl A.M."/>
            <person name="Van Tyne D."/>
            <person name="Lebreton F."/>
            <person name="Saavedra J.T."/>
            <person name="Gilmore M.S."/>
            <person name="Manson Mcguire A."/>
            <person name="Clock S."/>
            <person name="Crupain M."/>
            <person name="Rangan U."/>
            <person name="Young S."/>
            <person name="Abouelleil A."/>
            <person name="Cao P."/>
            <person name="Chapman S.B."/>
            <person name="Griggs A."/>
            <person name="Priest M."/>
            <person name="Shea T."/>
            <person name="Wortman J."/>
            <person name="Nusbaum C."/>
            <person name="Birren B."/>
        </authorList>
    </citation>
    <scope>NUCLEOTIDE SEQUENCE [LARGE SCALE GENOMIC DNA]</scope>
    <source>
        <strain evidence="1 2">4EA1</strain>
    </source>
</reference>
<accession>A0A367CG12</accession>
<comment type="caution">
    <text evidence="1">The sequence shown here is derived from an EMBL/GenBank/DDBJ whole genome shotgun (WGS) entry which is preliminary data.</text>
</comment>
<protein>
    <recommendedName>
        <fullName evidence="3">Glycoside hydrolase family 2</fullName>
    </recommendedName>
</protein>
<dbReference type="InterPro" id="IPR008979">
    <property type="entry name" value="Galactose-bd-like_sf"/>
</dbReference>
<organism evidence="1 2">
    <name type="scientific">Enterococcus durans</name>
    <dbReference type="NCBI Taxonomy" id="53345"/>
    <lineage>
        <taxon>Bacteria</taxon>
        <taxon>Bacillati</taxon>
        <taxon>Bacillota</taxon>
        <taxon>Bacilli</taxon>
        <taxon>Lactobacillales</taxon>
        <taxon>Enterococcaceae</taxon>
        <taxon>Enterococcus</taxon>
    </lineage>
</organism>
<dbReference type="Proteomes" id="UP000252797">
    <property type="component" value="Unassembled WGS sequence"/>
</dbReference>
<evidence type="ECO:0008006" key="3">
    <source>
        <dbReference type="Google" id="ProtNLM"/>
    </source>
</evidence>
<sequence length="873" mass="100071">MSIRKLNEVLENKQDNYIYPFLWLNGEDSNTIKSCIEEIYSAGIRGLCIESRTHPDFMGSEWWNDMDLIMGEARAKKMKVFLLDDVRFPTGYANGRILSDKPNLIKKFLKISQLDFVGPFKDASFLLGWANERNKNSLKKQVQKPDKIVLVVAAKKTGSNSIDPATLVNISSLEKDGILNWDIPEGQWRIFTLIETIYGGEKQTEGYLNPLDKNATQVLIDEVYEPHFQRYKKDFGETFAGFFSDEPRFGNMHGSTGSIGRYEMVFPWNENLLNYFSEKELLKLPLLLPLEAKGEEFGIRYKYMDIVSKLYAECFTDTLASWCRERKVEYIGHLIEDNNAHSRLGYGAGHYFRALWGQDMAGIDVVLNQILPGMDKNYFKSITSSGWDGEFFHYGLAKLGSSLGHLDKKKKNRTVCEVYGAYGWAEGLKLMKWITDHMLVRGITHFVPHAFSMKKFPDADCPPHFYARGENPQNRYINVLFEYLNRVSHLLNGGKHIASVGVLYHAESEWLGEYMLFQEPARELLQNQIDFDIMSIELVCNSKVREKKFLIDDESFEALVVPYSEGIPQQFLDKVDELAKHGIPVVFINGFPKYNEMGLQISQKKFSINCTTIKLNQIAQFLRGSGIFDLEVEEYQPYLRFYHYEQPDGNIYMFFNEDPYKRIETTVKLSTSKRVLAYDGFKNTLKNIPQNIVDGKTTVDLKLEPYESIIFIEDNGSTLNKKFEAVTTVSPQIGKWKVSFASAKSYPHFTNSMELLELGNIAKIEGLQNFSGTVRYETTFDCVDEKIESIDLGSVYEIAEVILNGERLGVSIAPPYTYSIEKKLKRKGNELVIEVTNNLGKQEQDYLSQFMIQEPSGLLGPITLKKNLDDCKM</sequence>
<dbReference type="NCBIfam" id="NF045579">
    <property type="entry name" value="rhamnoside_JR"/>
    <property type="match status" value="1"/>
</dbReference>
<dbReference type="EMBL" id="LEPB01000004">
    <property type="protein sequence ID" value="RCA11557.1"/>
    <property type="molecule type" value="Genomic_DNA"/>
</dbReference>
<evidence type="ECO:0000313" key="1">
    <source>
        <dbReference type="EMBL" id="RCA11557.1"/>
    </source>
</evidence>
<gene>
    <name evidence="1" type="ORF">EA71_02322</name>
</gene>
<dbReference type="InterPro" id="IPR053161">
    <property type="entry name" value="Ulvan_degrading_GH"/>
</dbReference>
<dbReference type="PANTHER" id="PTHR36848:SF2">
    <property type="entry name" value="SECRETED PROTEIN"/>
    <property type="match status" value="1"/>
</dbReference>
<evidence type="ECO:0000313" key="2">
    <source>
        <dbReference type="Proteomes" id="UP000252797"/>
    </source>
</evidence>
<dbReference type="Gene3D" id="2.60.120.260">
    <property type="entry name" value="Galactose-binding domain-like"/>
    <property type="match status" value="1"/>
</dbReference>
<name>A0A367CG12_9ENTE</name>
<dbReference type="RefSeq" id="WP_212745818.1">
    <property type="nucleotide sequence ID" value="NZ_JADPAK010000003.1"/>
</dbReference>
<dbReference type="AlphaFoldDB" id="A0A367CG12"/>
<dbReference type="PANTHER" id="PTHR36848">
    <property type="entry name" value="DNA-BINDING PROTEIN (PUTATIVE SECRETED PROTEIN)-RELATED"/>
    <property type="match status" value="1"/>
</dbReference>
<proteinExistence type="predicted"/>